<evidence type="ECO:0000256" key="2">
    <source>
        <dbReference type="ARBA" id="ARBA00022840"/>
    </source>
</evidence>
<keyword evidence="2" id="KW-0067">ATP-binding</keyword>
<protein>
    <submittedName>
        <fullName evidence="4">Ste20p</fullName>
    </submittedName>
</protein>
<evidence type="ECO:0000313" key="4">
    <source>
        <dbReference type="EMBL" id="EXX76085.1"/>
    </source>
</evidence>
<keyword evidence="1" id="KW-0547">Nucleotide-binding</keyword>
<dbReference type="SUPFAM" id="SSF56112">
    <property type="entry name" value="Protein kinase-like (PK-like)"/>
    <property type="match status" value="1"/>
</dbReference>
<gene>
    <name evidence="4" type="ORF">RirG_036340</name>
</gene>
<evidence type="ECO:0000313" key="5">
    <source>
        <dbReference type="Proteomes" id="UP000022910"/>
    </source>
</evidence>
<dbReference type="InterPro" id="IPR001245">
    <property type="entry name" value="Ser-Thr/Tyr_kinase_cat_dom"/>
</dbReference>
<dbReference type="GO" id="GO:0004674">
    <property type="term" value="F:protein serine/threonine kinase activity"/>
    <property type="evidence" value="ECO:0007669"/>
    <property type="project" value="TreeGrafter"/>
</dbReference>
<evidence type="ECO:0000256" key="1">
    <source>
        <dbReference type="ARBA" id="ARBA00022741"/>
    </source>
</evidence>
<proteinExistence type="predicted"/>
<organism evidence="4 5">
    <name type="scientific">Rhizophagus irregularis (strain DAOM 197198w)</name>
    <name type="common">Glomus intraradices</name>
    <dbReference type="NCBI Taxonomy" id="1432141"/>
    <lineage>
        <taxon>Eukaryota</taxon>
        <taxon>Fungi</taxon>
        <taxon>Fungi incertae sedis</taxon>
        <taxon>Mucoromycota</taxon>
        <taxon>Glomeromycotina</taxon>
        <taxon>Glomeromycetes</taxon>
        <taxon>Glomerales</taxon>
        <taxon>Glomeraceae</taxon>
        <taxon>Rhizophagus</taxon>
    </lineage>
</organism>
<name>A0A015K965_RHIIW</name>
<dbReference type="HOGENOM" id="CLU_000288_7_34_1"/>
<dbReference type="PROSITE" id="PS50011">
    <property type="entry name" value="PROTEIN_KINASE_DOM"/>
    <property type="match status" value="1"/>
</dbReference>
<comment type="caution">
    <text evidence="4">The sequence shown here is derived from an EMBL/GenBank/DDBJ whole genome shotgun (WGS) entry which is preliminary data.</text>
</comment>
<accession>A0A015K965</accession>
<dbReference type="EMBL" id="JEMT01012321">
    <property type="protein sequence ID" value="EXX76085.1"/>
    <property type="molecule type" value="Genomic_DNA"/>
</dbReference>
<sequence length="395" mass="45963">MILDRFICDRNLKWIPYDQFTNIKYFDKGGFSVIYKANWLNNENKEIIFKCYNNLSENLNEFLNEWEYHKRCLNSIDIIKFYGFTRNPDTLNYMVVIDYANKGNLRGNLTKIIKKNWKQKLHKLYEIISGLSKIHREDLIHCDFHDGNILIHVESDEDKIFISDLGLCRPVKSFLKKDDIYGVIPFMAPEILRGKSYTPASDIYSFSMIMWEFTSGVPPFNNRAHDIQLSISICKGERPEIIENTPQCYVDLMKMCWNEDPLKRPSSREVLDIVGEWIFFPENGIMNKGLKSNVMEFINAPIGPNNLATESHPQVYYISRLLNFSSKELNETLKSKDLQTYYASHSTSGKVDEMLISFESEDLQSYYASQSTSGKVNEIPVSEDLDDCIIIDIND</sequence>
<dbReference type="PANTHER" id="PTHR44329:SF298">
    <property type="entry name" value="MIXED LINEAGE KINASE DOMAIN-LIKE PROTEIN"/>
    <property type="match status" value="1"/>
</dbReference>
<dbReference type="OrthoDB" id="10339227at2759"/>
<dbReference type="Proteomes" id="UP000022910">
    <property type="component" value="Unassembled WGS sequence"/>
</dbReference>
<dbReference type="Gene3D" id="1.10.510.10">
    <property type="entry name" value="Transferase(Phosphotransferase) domain 1"/>
    <property type="match status" value="1"/>
</dbReference>
<dbReference type="InterPro" id="IPR000719">
    <property type="entry name" value="Prot_kinase_dom"/>
</dbReference>
<dbReference type="AlphaFoldDB" id="A0A015K965"/>
<dbReference type="PANTHER" id="PTHR44329">
    <property type="entry name" value="SERINE/THREONINE-PROTEIN KINASE TNNI3K-RELATED"/>
    <property type="match status" value="1"/>
</dbReference>
<dbReference type="GO" id="GO:0005524">
    <property type="term" value="F:ATP binding"/>
    <property type="evidence" value="ECO:0007669"/>
    <property type="project" value="UniProtKB-KW"/>
</dbReference>
<dbReference type="InterPro" id="IPR051681">
    <property type="entry name" value="Ser/Thr_Kinases-Pseudokinases"/>
</dbReference>
<reference evidence="4 5" key="1">
    <citation type="submission" date="2014-02" db="EMBL/GenBank/DDBJ databases">
        <title>Single nucleus genome sequencing reveals high similarity among nuclei of an endomycorrhizal fungus.</title>
        <authorList>
            <person name="Lin K."/>
            <person name="Geurts R."/>
            <person name="Zhang Z."/>
            <person name="Limpens E."/>
            <person name="Saunders D.G."/>
            <person name="Mu D."/>
            <person name="Pang E."/>
            <person name="Cao H."/>
            <person name="Cha H."/>
            <person name="Lin T."/>
            <person name="Zhou Q."/>
            <person name="Shang Y."/>
            <person name="Li Y."/>
            <person name="Ivanov S."/>
            <person name="Sharma T."/>
            <person name="Velzen R.V."/>
            <person name="Ruijter N.D."/>
            <person name="Aanen D.K."/>
            <person name="Win J."/>
            <person name="Kamoun S."/>
            <person name="Bisseling T."/>
            <person name="Huang S."/>
        </authorList>
    </citation>
    <scope>NUCLEOTIDE SEQUENCE [LARGE SCALE GENOMIC DNA]</scope>
    <source>
        <strain evidence="5">DAOM197198w</strain>
    </source>
</reference>
<feature type="domain" description="Protein kinase" evidence="3">
    <location>
        <begin position="20"/>
        <end position="278"/>
    </location>
</feature>
<keyword evidence="5" id="KW-1185">Reference proteome</keyword>
<evidence type="ECO:0000259" key="3">
    <source>
        <dbReference type="PROSITE" id="PS50011"/>
    </source>
</evidence>
<dbReference type="Pfam" id="PF07714">
    <property type="entry name" value="PK_Tyr_Ser-Thr"/>
    <property type="match status" value="1"/>
</dbReference>
<dbReference type="InterPro" id="IPR011009">
    <property type="entry name" value="Kinase-like_dom_sf"/>
</dbReference>